<evidence type="ECO:0008006" key="3">
    <source>
        <dbReference type="Google" id="ProtNLM"/>
    </source>
</evidence>
<dbReference type="AlphaFoldDB" id="A0A358DUX4"/>
<protein>
    <recommendedName>
        <fullName evidence="3">ClpX-type ZB domain-containing protein</fullName>
    </recommendedName>
</protein>
<dbReference type="Proteomes" id="UP000264779">
    <property type="component" value="Unassembled WGS sequence"/>
</dbReference>
<gene>
    <name evidence="1" type="ORF">DEB45_02055</name>
</gene>
<dbReference type="EMBL" id="DONK01000030">
    <property type="protein sequence ID" value="HBU50018.1"/>
    <property type="molecule type" value="Genomic_DNA"/>
</dbReference>
<evidence type="ECO:0000313" key="1">
    <source>
        <dbReference type="EMBL" id="HBU50018.1"/>
    </source>
</evidence>
<comment type="caution">
    <text evidence="1">The sequence shown here is derived from an EMBL/GenBank/DDBJ whole genome shotgun (WGS) entry which is preliminary data.</text>
</comment>
<organism evidence="1 2">
    <name type="scientific">Alteromonas australica</name>
    <dbReference type="NCBI Taxonomy" id="589873"/>
    <lineage>
        <taxon>Bacteria</taxon>
        <taxon>Pseudomonadati</taxon>
        <taxon>Pseudomonadota</taxon>
        <taxon>Gammaproteobacteria</taxon>
        <taxon>Alteromonadales</taxon>
        <taxon>Alteromonadaceae</taxon>
        <taxon>Alteromonas/Salinimonas group</taxon>
        <taxon>Alteromonas</taxon>
    </lineage>
</organism>
<reference evidence="1 2" key="1">
    <citation type="journal article" date="2018" name="Nat. Biotechnol.">
        <title>A standardized bacterial taxonomy based on genome phylogeny substantially revises the tree of life.</title>
        <authorList>
            <person name="Parks D.H."/>
            <person name="Chuvochina M."/>
            <person name="Waite D.W."/>
            <person name="Rinke C."/>
            <person name="Skarshewski A."/>
            <person name="Chaumeil P.A."/>
            <person name="Hugenholtz P."/>
        </authorList>
    </citation>
    <scope>NUCLEOTIDE SEQUENCE [LARGE SCALE GENOMIC DNA]</scope>
    <source>
        <strain evidence="1">UBA11621</strain>
    </source>
</reference>
<sequence>MKNEHSTKICSICNSEAQQDCQLDGVIDEQHIRLILCDTCFKTALAALKEKKRIDNMFNED</sequence>
<accession>A0A358DUX4</accession>
<evidence type="ECO:0000313" key="2">
    <source>
        <dbReference type="Proteomes" id="UP000264779"/>
    </source>
</evidence>
<proteinExistence type="predicted"/>
<name>A0A358DUX4_9ALTE</name>